<feature type="domain" description="CAAX prenyl protease 1 N-terminal" evidence="9">
    <location>
        <begin position="14"/>
        <end position="172"/>
    </location>
</feature>
<evidence type="ECO:0000313" key="11">
    <source>
        <dbReference type="Proteomes" id="UP001500738"/>
    </source>
</evidence>
<dbReference type="InterPro" id="IPR001915">
    <property type="entry name" value="Peptidase_M48"/>
</dbReference>
<evidence type="ECO:0000256" key="1">
    <source>
        <dbReference type="ARBA" id="ARBA00022670"/>
    </source>
</evidence>
<dbReference type="CDD" id="cd07343">
    <property type="entry name" value="M48A_Zmpste24p_like"/>
    <property type="match status" value="1"/>
</dbReference>
<feature type="transmembrane region" description="Helical" evidence="7">
    <location>
        <begin position="71"/>
        <end position="91"/>
    </location>
</feature>
<dbReference type="RefSeq" id="WP_215354253.1">
    <property type="nucleotide sequence ID" value="NZ_BAAAFE010000004.1"/>
</dbReference>
<keyword evidence="7" id="KW-0812">Transmembrane</keyword>
<evidence type="ECO:0000259" key="8">
    <source>
        <dbReference type="Pfam" id="PF01435"/>
    </source>
</evidence>
<keyword evidence="7" id="KW-1133">Transmembrane helix</keyword>
<dbReference type="InterPro" id="IPR027057">
    <property type="entry name" value="CAXX_Prtase_1"/>
</dbReference>
<evidence type="ECO:0000256" key="2">
    <source>
        <dbReference type="ARBA" id="ARBA00022723"/>
    </source>
</evidence>
<evidence type="ECO:0000313" key="10">
    <source>
        <dbReference type="EMBL" id="GAA0862979.1"/>
    </source>
</evidence>
<gene>
    <name evidence="10" type="ORF">GCM10009115_11780</name>
</gene>
<evidence type="ECO:0000256" key="3">
    <source>
        <dbReference type="ARBA" id="ARBA00022801"/>
    </source>
</evidence>
<dbReference type="PANTHER" id="PTHR10120">
    <property type="entry name" value="CAAX PRENYL PROTEASE 1"/>
    <property type="match status" value="1"/>
</dbReference>
<feature type="transmembrane region" description="Helical" evidence="7">
    <location>
        <begin position="33"/>
        <end position="50"/>
    </location>
</feature>
<comment type="cofactor">
    <cofactor evidence="6">
        <name>Zn(2+)</name>
        <dbReference type="ChEBI" id="CHEBI:29105"/>
    </cofactor>
    <text evidence="6">Binds 1 zinc ion per subunit.</text>
</comment>
<dbReference type="Proteomes" id="UP001500738">
    <property type="component" value="Unassembled WGS sequence"/>
</dbReference>
<name>A0ABN1M1J1_9SPHN</name>
<keyword evidence="4 6" id="KW-0862">Zinc</keyword>
<dbReference type="Pfam" id="PF01435">
    <property type="entry name" value="Peptidase_M48"/>
    <property type="match status" value="1"/>
</dbReference>
<proteinExistence type="inferred from homology"/>
<feature type="transmembrane region" description="Helical" evidence="7">
    <location>
        <begin position="256"/>
        <end position="274"/>
    </location>
</feature>
<evidence type="ECO:0000256" key="5">
    <source>
        <dbReference type="ARBA" id="ARBA00023049"/>
    </source>
</evidence>
<evidence type="ECO:0000259" key="9">
    <source>
        <dbReference type="Pfam" id="PF16491"/>
    </source>
</evidence>
<feature type="transmembrane region" description="Helical" evidence="7">
    <location>
        <begin position="144"/>
        <end position="167"/>
    </location>
</feature>
<comment type="caution">
    <text evidence="10">The sequence shown here is derived from an EMBL/GenBank/DDBJ whole genome shotgun (WGS) entry which is preliminary data.</text>
</comment>
<protein>
    <submittedName>
        <fullName evidence="10">M48 family metallopeptidase</fullName>
    </submittedName>
</protein>
<sequence>MSFDPAAATKAYIDALGPEALAKAADYTRGSEWLSFWGVVVAGLVTYLFVRLRILDRIDAKLGKRGFALRTFLVCAAFLLLSAIVTLPWDLYTGWWRETAYGRTSQPLGDYLGQGAIGLVIGVLLGALFFLGIYALIRRAGKRWWIWSGGLAAAAISLILLLAPVVIEPLFNDYKPVPAGPVRDALVVQAKEAGIDPGRIYMFDGSRQSNNFTANVSGLGHSARIAISDVALKGASLDEVKAVTGHEIGHYVLGHVWIIVIVFSLLAVLLFFLADRIFPRVARAFGSDAGIGDPRGFPVLMFLLSLFAFLAQPVLNTLSRTDESAADAYSLQTVNLPDALASALVKTAEYRSPRPNAVEEFVFYSHPSVERRVRAAMEWKAAHPPVETPAPE</sequence>
<accession>A0ABN1M1J1</accession>
<keyword evidence="1 6" id="KW-0645">Protease</keyword>
<reference evidence="10 11" key="1">
    <citation type="journal article" date="2019" name="Int. J. Syst. Evol. Microbiol.">
        <title>The Global Catalogue of Microorganisms (GCM) 10K type strain sequencing project: providing services to taxonomists for standard genome sequencing and annotation.</title>
        <authorList>
            <consortium name="The Broad Institute Genomics Platform"/>
            <consortium name="The Broad Institute Genome Sequencing Center for Infectious Disease"/>
            <person name="Wu L."/>
            <person name="Ma J."/>
        </authorList>
    </citation>
    <scope>NUCLEOTIDE SEQUENCE [LARGE SCALE GENOMIC DNA]</scope>
    <source>
        <strain evidence="10 11">JCM 15910</strain>
    </source>
</reference>
<keyword evidence="3 6" id="KW-0378">Hydrolase</keyword>
<keyword evidence="11" id="KW-1185">Reference proteome</keyword>
<keyword evidence="5 6" id="KW-0482">Metalloprotease</keyword>
<comment type="similarity">
    <text evidence="6">Belongs to the peptidase M48 family.</text>
</comment>
<evidence type="ECO:0000256" key="4">
    <source>
        <dbReference type="ARBA" id="ARBA00022833"/>
    </source>
</evidence>
<dbReference type="EMBL" id="BAAAFE010000004">
    <property type="protein sequence ID" value="GAA0862979.1"/>
    <property type="molecule type" value="Genomic_DNA"/>
</dbReference>
<organism evidence="10 11">
    <name type="scientific">Sphingopyxis soli</name>
    <dbReference type="NCBI Taxonomy" id="592051"/>
    <lineage>
        <taxon>Bacteria</taxon>
        <taxon>Pseudomonadati</taxon>
        <taxon>Pseudomonadota</taxon>
        <taxon>Alphaproteobacteria</taxon>
        <taxon>Sphingomonadales</taxon>
        <taxon>Sphingomonadaceae</taxon>
        <taxon>Sphingopyxis</taxon>
    </lineage>
</organism>
<keyword evidence="2" id="KW-0479">Metal-binding</keyword>
<feature type="transmembrane region" description="Helical" evidence="7">
    <location>
        <begin position="111"/>
        <end position="137"/>
    </location>
</feature>
<dbReference type="InterPro" id="IPR032456">
    <property type="entry name" value="Peptidase_M48_N"/>
</dbReference>
<dbReference type="Gene3D" id="3.30.2010.10">
    <property type="entry name" value="Metalloproteases ('zincins'), catalytic domain"/>
    <property type="match status" value="1"/>
</dbReference>
<dbReference type="Pfam" id="PF16491">
    <property type="entry name" value="Peptidase_M48_N"/>
    <property type="match status" value="1"/>
</dbReference>
<evidence type="ECO:0000256" key="7">
    <source>
        <dbReference type="SAM" id="Phobius"/>
    </source>
</evidence>
<feature type="domain" description="Peptidase M48" evidence="8">
    <location>
        <begin position="188"/>
        <end position="379"/>
    </location>
</feature>
<keyword evidence="7" id="KW-0472">Membrane</keyword>
<evidence type="ECO:0000256" key="6">
    <source>
        <dbReference type="RuleBase" id="RU003983"/>
    </source>
</evidence>